<dbReference type="EMBL" id="OZ034836">
    <property type="protein sequence ID" value="CAL1678074.1"/>
    <property type="molecule type" value="Genomic_DNA"/>
</dbReference>
<protein>
    <submittedName>
        <fullName evidence="1">Uncharacterized protein</fullName>
    </submittedName>
</protein>
<keyword evidence="2" id="KW-1185">Reference proteome</keyword>
<dbReference type="AlphaFoldDB" id="A0AAV2NF27"/>
<gene>
    <name evidence="1" type="ORF">LPLAT_LOCUS3976</name>
</gene>
<organism evidence="1 2">
    <name type="scientific">Lasius platythorax</name>
    <dbReference type="NCBI Taxonomy" id="488582"/>
    <lineage>
        <taxon>Eukaryota</taxon>
        <taxon>Metazoa</taxon>
        <taxon>Ecdysozoa</taxon>
        <taxon>Arthropoda</taxon>
        <taxon>Hexapoda</taxon>
        <taxon>Insecta</taxon>
        <taxon>Pterygota</taxon>
        <taxon>Neoptera</taxon>
        <taxon>Endopterygota</taxon>
        <taxon>Hymenoptera</taxon>
        <taxon>Apocrita</taxon>
        <taxon>Aculeata</taxon>
        <taxon>Formicoidea</taxon>
        <taxon>Formicidae</taxon>
        <taxon>Formicinae</taxon>
        <taxon>Lasius</taxon>
        <taxon>Lasius</taxon>
    </lineage>
</organism>
<sequence>MSLAVNRKSVVPADTKLIMEDADSRNFNVWFPSRERKKRVLYGPPLKDPGRFDLIDVGYANEAGSSRGYF</sequence>
<name>A0AAV2NF27_9HYME</name>
<evidence type="ECO:0000313" key="1">
    <source>
        <dbReference type="EMBL" id="CAL1678074.1"/>
    </source>
</evidence>
<evidence type="ECO:0000313" key="2">
    <source>
        <dbReference type="Proteomes" id="UP001497644"/>
    </source>
</evidence>
<dbReference type="Proteomes" id="UP001497644">
    <property type="component" value="Chromosome 13"/>
</dbReference>
<proteinExistence type="predicted"/>
<reference evidence="1" key="1">
    <citation type="submission" date="2024-04" db="EMBL/GenBank/DDBJ databases">
        <authorList>
            <consortium name="Molecular Ecology Group"/>
        </authorList>
    </citation>
    <scope>NUCLEOTIDE SEQUENCE</scope>
</reference>
<accession>A0AAV2NF27</accession>